<evidence type="ECO:0000256" key="2">
    <source>
        <dbReference type="ARBA" id="ARBA00022692"/>
    </source>
</evidence>
<feature type="compositionally biased region" description="Basic and acidic residues" evidence="7">
    <location>
        <begin position="1121"/>
        <end position="1131"/>
    </location>
</feature>
<feature type="transmembrane region" description="Helical" evidence="8">
    <location>
        <begin position="884"/>
        <end position="904"/>
    </location>
</feature>
<feature type="region of interest" description="Disordered" evidence="7">
    <location>
        <begin position="75"/>
        <end position="100"/>
    </location>
</feature>
<evidence type="ECO:0000256" key="5">
    <source>
        <dbReference type="ARBA" id="ARBA00023180"/>
    </source>
</evidence>
<dbReference type="AlphaFoldDB" id="A0A1B6DLC4"/>
<organism evidence="11">
    <name type="scientific">Clastoptera arizonana</name>
    <name type="common">Arizona spittle bug</name>
    <dbReference type="NCBI Taxonomy" id="38151"/>
    <lineage>
        <taxon>Eukaryota</taxon>
        <taxon>Metazoa</taxon>
        <taxon>Ecdysozoa</taxon>
        <taxon>Arthropoda</taxon>
        <taxon>Hexapoda</taxon>
        <taxon>Insecta</taxon>
        <taxon>Pterygota</taxon>
        <taxon>Neoptera</taxon>
        <taxon>Paraneoptera</taxon>
        <taxon>Hemiptera</taxon>
        <taxon>Auchenorrhyncha</taxon>
        <taxon>Cercopoidea</taxon>
        <taxon>Clastopteridae</taxon>
        <taxon>Clastoptera</taxon>
    </lineage>
</organism>
<feature type="transmembrane region" description="Helical" evidence="8">
    <location>
        <begin position="582"/>
        <end position="602"/>
    </location>
</feature>
<reference evidence="11" key="1">
    <citation type="submission" date="2015-12" db="EMBL/GenBank/DDBJ databases">
        <title>De novo transcriptome assembly of four potential Pierce s Disease insect vectors from Arizona vineyards.</title>
        <authorList>
            <person name="Tassone E.E."/>
        </authorList>
    </citation>
    <scope>NUCLEOTIDE SEQUENCE</scope>
</reference>
<name>A0A1B6DLC4_9HEMI</name>
<dbReference type="GO" id="GO:0022857">
    <property type="term" value="F:transmembrane transporter activity"/>
    <property type="evidence" value="ECO:0007669"/>
    <property type="project" value="TreeGrafter"/>
</dbReference>
<dbReference type="SUPFAM" id="SSF82866">
    <property type="entry name" value="Multidrug efflux transporter AcrB transmembrane domain"/>
    <property type="match status" value="2"/>
</dbReference>
<feature type="compositionally biased region" description="Polar residues" evidence="7">
    <location>
        <begin position="1089"/>
        <end position="1098"/>
    </location>
</feature>
<dbReference type="PANTHER" id="PTHR45951">
    <property type="entry name" value="PROTEIN DISPATCHED-RELATED"/>
    <property type="match status" value="1"/>
</dbReference>
<evidence type="ECO:0000259" key="9">
    <source>
        <dbReference type="PROSITE" id="PS50156"/>
    </source>
</evidence>
<evidence type="ECO:0000256" key="1">
    <source>
        <dbReference type="ARBA" id="ARBA00004141"/>
    </source>
</evidence>
<keyword evidence="2 8" id="KW-0812">Transmembrane</keyword>
<dbReference type="Pfam" id="PF12349">
    <property type="entry name" value="Sterol-sensing"/>
    <property type="match status" value="1"/>
</dbReference>
<evidence type="ECO:0000256" key="6">
    <source>
        <dbReference type="ARBA" id="ARBA00038046"/>
    </source>
</evidence>
<keyword evidence="3 8" id="KW-1133">Transmembrane helix</keyword>
<feature type="compositionally biased region" description="Polar residues" evidence="7">
    <location>
        <begin position="1108"/>
        <end position="1119"/>
    </location>
</feature>
<feature type="domain" description="SSD" evidence="9">
    <location>
        <begin position="436"/>
        <end position="539"/>
    </location>
</feature>
<feature type="transmembrane region" description="Helical" evidence="8">
    <location>
        <begin position="979"/>
        <end position="1008"/>
    </location>
</feature>
<dbReference type="InterPro" id="IPR004869">
    <property type="entry name" value="MMPL_dom"/>
</dbReference>
<dbReference type="PROSITE" id="PS50156">
    <property type="entry name" value="SSD"/>
    <property type="match status" value="1"/>
</dbReference>
<gene>
    <name evidence="11" type="ORF">g.21545</name>
    <name evidence="10" type="ORF">g.21546</name>
</gene>
<evidence type="ECO:0000313" key="10">
    <source>
        <dbReference type="EMBL" id="JAS22413.1"/>
    </source>
</evidence>
<feature type="transmembrane region" description="Helical" evidence="8">
    <location>
        <begin position="910"/>
        <end position="928"/>
    </location>
</feature>
<feature type="transmembrane region" description="Helical" evidence="8">
    <location>
        <begin position="482"/>
        <end position="501"/>
    </location>
</feature>
<feature type="transmembrane region" description="Helical" evidence="8">
    <location>
        <begin position="408"/>
        <end position="429"/>
    </location>
</feature>
<dbReference type="EMBL" id="GEDC01014885">
    <property type="protein sequence ID" value="JAS22413.1"/>
    <property type="molecule type" value="Transcribed_RNA"/>
</dbReference>
<proteinExistence type="inferred from homology"/>
<keyword evidence="4 8" id="KW-0472">Membrane</keyword>
<feature type="transmembrane region" description="Helical" evidence="8">
    <location>
        <begin position="555"/>
        <end position="575"/>
    </location>
</feature>
<accession>A0A1B6DLC4</accession>
<sequence>MSWYTSIVSRHPIVVMVGVAVFSISCLVIALTSAKLPNFNDPQLGFESRGTVISNRLIAWQNLIEATRPSGPLTVNPYGDRPPSHHIQKSLSKDKNSKSVDVGNKVLSTANPNELAGERLVFNSQQNISLIIDHSHHNHHNNSHTKLEDDQWTCLKKLNFGVEHSNHEDSSDEHFTHDHNHMSPDGYFCGSPTPDYSRIVISGKGGIDLMTLKSLKEICRLEMNLAQGPLYADICQTGRENECCLPWSLPNYVAMLFNRSSCLTITETDVIGTKELLENCFSFYYNLQLMPDYEILQVPQQCRDNNAVYNIMHYLVDSEFLPSSANTSGPLRNTVIFLSIARSSAILDFYQSLKESQLNSDTLYVSAIDFGLKSTLFDLYLLQDTWLVALGALFVLLCMWMYTTSLFITIMTIVAIAFSLIISYFIYTLIFEMHFFPFMNLLALIVAVGIGADDAFILTKVWQSTKAENSSLTLSRLVQNTLKHSVLSMFVTTLTTTAAFFSSYISAIIAIRCFSIFAGTTVMVNFALMVTWLPASVVVSERVCWAPIPSLYPRLRGSHLALVYLSSALNNFLISSVVRFKYFWIFFLGSIAIASIAVVFYYPKLQLPDSPDFQLFASSHPFEQYDIVYRDKFNFEHMQKVDERLNTNIQMPLRFVWGVKPIDTGDHLDPFSRGALKLDPKFDIAAPESQRWLANFCHKLRAQPFYQSTSGPLLPNCFLEGFEDWINRRCINPIDHTSRAPCCDTSTFPYKREVFNTCLPKAIESLYRTPRELFIPGVAGPKFAKSSSKRPPKVKALVVEYNSNLSLTTSYVEINHFFHQVESWTEQELATAPPGMRNGFFISYFAFYDLQRTLAQDTVMAIIVSMVVSLIVLLLVTLNLLVSLYAIITISCIIFVTVGILVLIGWKLNVLESVAVSVAIGLAVDFSLHYSVNYRMCPDNENRESSVMYALSMMSGPTLMAAITTGAAGALMLPSSVMAYIQIGIFLVVVMFVSWVYSTYFLMALLCVAGPERNFGQLSYPKLRGLLQKSNSEDGPNSDKTVYINVLSESTLSTSSTMCALHTIGNETHELDALTRQPCRHSKRLKRSGSLSQPCHSNRSARKVSLPADQSPSAASATTIIHDDDYDNHIT</sequence>
<feature type="transmembrane region" description="Helical" evidence="8">
    <location>
        <begin position="949"/>
        <end position="973"/>
    </location>
</feature>
<dbReference type="Pfam" id="PF03176">
    <property type="entry name" value="MMPL"/>
    <property type="match status" value="1"/>
</dbReference>
<dbReference type="InterPro" id="IPR053958">
    <property type="entry name" value="HMGCR/SNAP/NPC1-like_SSD"/>
</dbReference>
<evidence type="ECO:0000256" key="8">
    <source>
        <dbReference type="SAM" id="Phobius"/>
    </source>
</evidence>
<dbReference type="EMBL" id="GEDC01010860">
    <property type="protein sequence ID" value="JAS26438.1"/>
    <property type="molecule type" value="Transcribed_RNA"/>
</dbReference>
<protein>
    <recommendedName>
        <fullName evidence="9">SSD domain-containing protein</fullName>
    </recommendedName>
</protein>
<feature type="transmembrane region" description="Helical" evidence="8">
    <location>
        <begin position="513"/>
        <end position="535"/>
    </location>
</feature>
<dbReference type="GO" id="GO:0016020">
    <property type="term" value="C:membrane"/>
    <property type="evidence" value="ECO:0007669"/>
    <property type="project" value="UniProtKB-SubCell"/>
</dbReference>
<comment type="similarity">
    <text evidence="6">Belongs to the dispatched family.</text>
</comment>
<evidence type="ECO:0000313" key="11">
    <source>
        <dbReference type="EMBL" id="JAS26438.1"/>
    </source>
</evidence>
<feature type="transmembrane region" description="Helical" evidence="8">
    <location>
        <begin position="859"/>
        <end position="877"/>
    </location>
</feature>
<keyword evidence="5" id="KW-0325">Glycoprotein</keyword>
<dbReference type="PANTHER" id="PTHR45951:SF3">
    <property type="entry name" value="PROTEIN DISPATCHED"/>
    <property type="match status" value="1"/>
</dbReference>
<feature type="region of interest" description="Disordered" evidence="7">
    <location>
        <begin position="1082"/>
        <end position="1131"/>
    </location>
</feature>
<feature type="transmembrane region" description="Helical" evidence="8">
    <location>
        <begin position="379"/>
        <end position="402"/>
    </location>
</feature>
<feature type="transmembrane region" description="Helical" evidence="8">
    <location>
        <begin position="12"/>
        <end position="31"/>
    </location>
</feature>
<evidence type="ECO:0000256" key="7">
    <source>
        <dbReference type="SAM" id="MobiDB-lite"/>
    </source>
</evidence>
<dbReference type="InterPro" id="IPR052081">
    <property type="entry name" value="Dispatched_Hh_regulator"/>
</dbReference>
<evidence type="ECO:0000256" key="3">
    <source>
        <dbReference type="ARBA" id="ARBA00022989"/>
    </source>
</evidence>
<dbReference type="InterPro" id="IPR000731">
    <property type="entry name" value="SSD"/>
</dbReference>
<comment type="subcellular location">
    <subcellularLocation>
        <location evidence="1">Membrane</location>
        <topology evidence="1">Multi-pass membrane protein</topology>
    </subcellularLocation>
</comment>
<evidence type="ECO:0000256" key="4">
    <source>
        <dbReference type="ARBA" id="ARBA00023136"/>
    </source>
</evidence>
<dbReference type="GO" id="GO:0007224">
    <property type="term" value="P:smoothened signaling pathway"/>
    <property type="evidence" value="ECO:0007669"/>
    <property type="project" value="TreeGrafter"/>
</dbReference>
<dbReference type="Gene3D" id="1.20.1640.10">
    <property type="entry name" value="Multidrug efflux transporter AcrB transmembrane domain"/>
    <property type="match status" value="2"/>
</dbReference>